<dbReference type="EMBL" id="JAHKKG010000014">
    <property type="protein sequence ID" value="MBU2669381.1"/>
    <property type="molecule type" value="Genomic_DNA"/>
</dbReference>
<evidence type="ECO:0000256" key="2">
    <source>
        <dbReference type="SAM" id="Phobius"/>
    </source>
</evidence>
<organism evidence="4 5">
    <name type="scientific">Paractinoplanes bogorensis</name>
    <dbReference type="NCBI Taxonomy" id="1610840"/>
    <lineage>
        <taxon>Bacteria</taxon>
        <taxon>Bacillati</taxon>
        <taxon>Actinomycetota</taxon>
        <taxon>Actinomycetes</taxon>
        <taxon>Micromonosporales</taxon>
        <taxon>Micromonosporaceae</taxon>
        <taxon>Paractinoplanes</taxon>
    </lineage>
</organism>
<keyword evidence="5" id="KW-1185">Reference proteome</keyword>
<dbReference type="SMART" id="SM00458">
    <property type="entry name" value="RICIN"/>
    <property type="match status" value="1"/>
</dbReference>
<dbReference type="RefSeq" id="WP_215793930.1">
    <property type="nucleotide sequence ID" value="NZ_JAHKKG010000014.1"/>
</dbReference>
<feature type="region of interest" description="Disordered" evidence="1">
    <location>
        <begin position="125"/>
        <end position="220"/>
    </location>
</feature>
<feature type="domain" description="Ricin B lectin" evidence="3">
    <location>
        <begin position="216"/>
        <end position="336"/>
    </location>
</feature>
<feature type="compositionally biased region" description="Low complexity" evidence="1">
    <location>
        <begin position="150"/>
        <end position="173"/>
    </location>
</feature>
<proteinExistence type="predicted"/>
<comment type="caution">
    <text evidence="4">The sequence shown here is derived from an EMBL/GenBank/DDBJ whole genome shotgun (WGS) entry which is preliminary data.</text>
</comment>
<accession>A0ABS5Z226</accession>
<keyword evidence="2" id="KW-0472">Membrane</keyword>
<dbReference type="PROSITE" id="PS50231">
    <property type="entry name" value="RICIN_B_LECTIN"/>
    <property type="match status" value="1"/>
</dbReference>
<gene>
    <name evidence="4" type="ORF">KOI35_38305</name>
</gene>
<evidence type="ECO:0000256" key="1">
    <source>
        <dbReference type="SAM" id="MobiDB-lite"/>
    </source>
</evidence>
<feature type="transmembrane region" description="Helical" evidence="2">
    <location>
        <begin position="84"/>
        <end position="106"/>
    </location>
</feature>
<keyword evidence="2" id="KW-1133">Transmembrane helix</keyword>
<sequence length="336" mass="33573">MTDGDQNGEQDPLLVRPFVLRDSGASDVDDSTQTWPATATGETTGLPAHDGADAPTVIMHLPFRRRHAAGKARPSSAGNGHRRLIVLGAAAAVVVLGAAAAGYAALGSDVRPSVAPALPGGPLPAATAPVSPSNAASSSSIGDSQTEQRPGGTATGATSSSPATPTSGSTSPLAPLPGSPTAGEPISLDPGPTSDSNKPAPTSDPRLVAPQPPTADRTGVIRGQNSLCLDLNGAVPTDGNHVQVYDCNSTVAQTWTLATDGTLRVMGKCALLVGDNSVEIVTCDGRTPAQWRAVGQLLINSANAGCLTDPSGGRTSGTGVTVTECSGSASQRWSLP</sequence>
<dbReference type="InterPro" id="IPR035992">
    <property type="entry name" value="Ricin_B-like_lectins"/>
</dbReference>
<feature type="region of interest" description="Disordered" evidence="1">
    <location>
        <begin position="24"/>
        <end position="50"/>
    </location>
</feature>
<dbReference type="Gene3D" id="2.80.10.50">
    <property type="match status" value="1"/>
</dbReference>
<dbReference type="Proteomes" id="UP001519654">
    <property type="component" value="Unassembled WGS sequence"/>
</dbReference>
<evidence type="ECO:0000313" key="4">
    <source>
        <dbReference type="EMBL" id="MBU2669381.1"/>
    </source>
</evidence>
<evidence type="ECO:0000313" key="5">
    <source>
        <dbReference type="Proteomes" id="UP001519654"/>
    </source>
</evidence>
<evidence type="ECO:0000259" key="3">
    <source>
        <dbReference type="SMART" id="SM00458"/>
    </source>
</evidence>
<dbReference type="InterPro" id="IPR000772">
    <property type="entry name" value="Ricin_B_lectin"/>
</dbReference>
<feature type="compositionally biased region" description="Polar residues" evidence="1">
    <location>
        <begin position="31"/>
        <end position="43"/>
    </location>
</feature>
<protein>
    <submittedName>
        <fullName evidence="4">Ricin-type beta-trefoil lectin domain protein</fullName>
    </submittedName>
</protein>
<name>A0ABS5Z226_9ACTN</name>
<dbReference type="Pfam" id="PF00652">
    <property type="entry name" value="Ricin_B_lectin"/>
    <property type="match status" value="1"/>
</dbReference>
<feature type="compositionally biased region" description="Low complexity" evidence="1">
    <location>
        <begin position="125"/>
        <end position="140"/>
    </location>
</feature>
<keyword evidence="2" id="KW-0812">Transmembrane</keyword>
<reference evidence="4 5" key="1">
    <citation type="submission" date="2021-06" db="EMBL/GenBank/DDBJ databases">
        <title>Actinoplanes lichenicola sp. nov., and Actinoplanes ovalisporus sp. nov., isolated from lichen in Thailand.</title>
        <authorList>
            <person name="Saeng-In P."/>
            <person name="Kanchanasin P."/>
            <person name="Yuki M."/>
            <person name="Kudo T."/>
            <person name="Ohkuma M."/>
            <person name="Phongsopitanun W."/>
            <person name="Tanasupawat S."/>
        </authorList>
    </citation>
    <scope>NUCLEOTIDE SEQUENCE [LARGE SCALE GENOMIC DNA]</scope>
    <source>
        <strain evidence="4 5">NBRC 110975</strain>
    </source>
</reference>
<dbReference type="SUPFAM" id="SSF50370">
    <property type="entry name" value="Ricin B-like lectins"/>
    <property type="match status" value="1"/>
</dbReference>